<keyword evidence="1" id="KW-0812">Transmembrane</keyword>
<sequence>MTEFKVRPGEEPHEAAQRQLRASLMAGLLRLALLPAHAFILMLAVGALHGLTATVPAIGYGTMLLLMVGLDYIAGTIRRRRK</sequence>
<evidence type="ECO:0000313" key="3">
    <source>
        <dbReference type="Proteomes" id="UP000326178"/>
    </source>
</evidence>
<dbReference type="Proteomes" id="UP000326178">
    <property type="component" value="Chromosome"/>
</dbReference>
<evidence type="ECO:0000313" key="2">
    <source>
        <dbReference type="EMBL" id="QEU75840.1"/>
    </source>
</evidence>
<accession>A0A5J6FLV1</accession>
<evidence type="ECO:0000256" key="1">
    <source>
        <dbReference type="SAM" id="Phobius"/>
    </source>
</evidence>
<keyword evidence="1" id="KW-0472">Membrane</keyword>
<dbReference type="RefSeq" id="WP_150491156.1">
    <property type="nucleotide sequence ID" value="NZ_BMUV01000003.1"/>
</dbReference>
<proteinExistence type="predicted"/>
<gene>
    <name evidence="2" type="ORF">CP967_31205</name>
</gene>
<reference evidence="2 3" key="1">
    <citation type="submission" date="2017-09" db="EMBL/GenBank/DDBJ databases">
        <authorList>
            <person name="Lee N."/>
            <person name="Cho B.-K."/>
        </authorList>
    </citation>
    <scope>NUCLEOTIDE SEQUENCE [LARGE SCALE GENOMIC DNA]</scope>
    <source>
        <strain evidence="2 3">ATCC 12769</strain>
    </source>
</reference>
<keyword evidence="1" id="KW-1133">Transmembrane helix</keyword>
<protein>
    <submittedName>
        <fullName evidence="2">Uncharacterized protein</fullName>
    </submittedName>
</protein>
<dbReference type="AlphaFoldDB" id="A0A5J6FLV1"/>
<dbReference type="EMBL" id="CP023702">
    <property type="protein sequence ID" value="QEU75840.1"/>
    <property type="molecule type" value="Genomic_DNA"/>
</dbReference>
<name>A0A5J6FLV1_9ACTN</name>
<dbReference type="KEGG" id="snk:CP967_31205"/>
<feature type="transmembrane region" description="Helical" evidence="1">
    <location>
        <begin position="57"/>
        <end position="77"/>
    </location>
</feature>
<feature type="transmembrane region" description="Helical" evidence="1">
    <location>
        <begin position="28"/>
        <end position="51"/>
    </location>
</feature>
<organism evidence="2 3">
    <name type="scientific">Streptomyces nitrosporeus</name>
    <dbReference type="NCBI Taxonomy" id="28894"/>
    <lineage>
        <taxon>Bacteria</taxon>
        <taxon>Bacillati</taxon>
        <taxon>Actinomycetota</taxon>
        <taxon>Actinomycetes</taxon>
        <taxon>Kitasatosporales</taxon>
        <taxon>Streptomycetaceae</taxon>
        <taxon>Streptomyces</taxon>
    </lineage>
</organism>
<keyword evidence="3" id="KW-1185">Reference proteome</keyword>